<proteinExistence type="inferred from homology"/>
<keyword evidence="3 5" id="KW-0808">Transferase</keyword>
<keyword evidence="4 5" id="KW-0663">Pyridoxal phosphate</keyword>
<evidence type="ECO:0000256" key="4">
    <source>
        <dbReference type="ARBA" id="ARBA00022898"/>
    </source>
</evidence>
<comment type="miscellaneous">
    <text evidence="5">May also have succinyldiaminopimelate aminotransferase activity, thus carrying out the corresponding step in lysine biosynthesis.</text>
</comment>
<dbReference type="CDD" id="cd00610">
    <property type="entry name" value="OAT_like"/>
    <property type="match status" value="1"/>
</dbReference>
<evidence type="ECO:0000256" key="2">
    <source>
        <dbReference type="ARBA" id="ARBA00022605"/>
    </source>
</evidence>
<name>A0ABT2EMZ9_9BACT</name>
<dbReference type="InterPro" id="IPR015424">
    <property type="entry name" value="PyrdxlP-dep_Trfase"/>
</dbReference>
<dbReference type="Gene3D" id="3.40.640.10">
    <property type="entry name" value="Type I PLP-dependent aspartate aminotransferase-like (Major domain)"/>
    <property type="match status" value="1"/>
</dbReference>
<dbReference type="EC" id="2.6.1.11" evidence="5"/>
<organism evidence="6 7">
    <name type="scientific">Candidatus Fervidibacter sacchari</name>
    <dbReference type="NCBI Taxonomy" id="1448929"/>
    <lineage>
        <taxon>Bacteria</taxon>
        <taxon>Candidatus Fervidibacterota</taxon>
        <taxon>Candidatus Fervidibacter</taxon>
    </lineage>
</organism>
<dbReference type="Pfam" id="PF00202">
    <property type="entry name" value="Aminotran_3"/>
    <property type="match status" value="1"/>
</dbReference>
<feature type="binding site" evidence="5">
    <location>
        <begin position="222"/>
        <end position="225"/>
    </location>
    <ligand>
        <name>pyridoxal 5'-phosphate</name>
        <dbReference type="ChEBI" id="CHEBI:597326"/>
    </ligand>
</feature>
<comment type="pathway">
    <text evidence="5">Amino-acid biosynthesis; L-arginine biosynthesis; N(2)-acetyl-L-ornithine from L-glutamate: step 4/4.</text>
</comment>
<comment type="subunit">
    <text evidence="5">Homodimer.</text>
</comment>
<dbReference type="InterPro" id="IPR050103">
    <property type="entry name" value="Class-III_PLP-dep_AT"/>
</dbReference>
<dbReference type="RefSeq" id="WP_259093940.1">
    <property type="nucleotide sequence ID" value="NZ_CP130454.1"/>
</dbReference>
<feature type="binding site" evidence="5">
    <location>
        <position position="280"/>
    </location>
    <ligand>
        <name>pyridoxal 5'-phosphate</name>
        <dbReference type="ChEBI" id="CHEBI:597326"/>
    </ligand>
</feature>
<comment type="caution">
    <text evidence="6">The sequence shown here is derived from an EMBL/GenBank/DDBJ whole genome shotgun (WGS) entry which is preliminary data.</text>
</comment>
<sequence length="399" mass="43396">MTLEEVQSLAQEALTPNYSRLPVAFVRGYGTRLWDTDGKEYLDFLTGIAVCGLGHCHPKLTAAIQHQASMLWHTSNLFHNPLQAKLAKRLSDLSGGYKCFFCNSGAEANEAALKLARKIGNEKLGGKWEIIAAIDSFHGRTYGALSVTGQPKYHHGFEPLLPGVNFVPFGDAKAVEEAITDKTCAVILEPIQGESGVRVPPDDYLPKVAEICREKGVLLILDEVQTGMGRTGKLFAFQHYNIQPDIFTLAKSIAGGFPMGAMLAKPEWAEVLQPGTHASTFGGNYLACAAALAFLDVLEEEKVLENVQQMGNYLTAKLKQLNAPIKEVRGKGLMVAVEFTEPIAPKVRDACLKAEPIGLVVNAIGDYILRFLPPLTVTPEEIDQAIEILQQALSTVLNP</sequence>
<dbReference type="Proteomes" id="UP001204798">
    <property type="component" value="Unassembled WGS sequence"/>
</dbReference>
<dbReference type="NCBIfam" id="NF002325">
    <property type="entry name" value="PRK01278.1"/>
    <property type="match status" value="1"/>
</dbReference>
<dbReference type="InterPro" id="IPR005814">
    <property type="entry name" value="Aminotrans_3"/>
</dbReference>
<dbReference type="PANTHER" id="PTHR11986">
    <property type="entry name" value="AMINOTRANSFERASE CLASS III"/>
    <property type="match status" value="1"/>
</dbReference>
<dbReference type="NCBIfam" id="TIGR00707">
    <property type="entry name" value="argD"/>
    <property type="match status" value="1"/>
</dbReference>
<dbReference type="PANTHER" id="PTHR11986:SF79">
    <property type="entry name" value="ACETYLORNITHINE AMINOTRANSFERASE, MITOCHONDRIAL"/>
    <property type="match status" value="1"/>
</dbReference>
<dbReference type="PIRSF" id="PIRSF000521">
    <property type="entry name" value="Transaminase_4ab_Lys_Orn"/>
    <property type="match status" value="1"/>
</dbReference>
<protein>
    <recommendedName>
        <fullName evidence="5">Acetylornithine aminotransferase</fullName>
        <shortName evidence="5">ACOAT</shortName>
        <ecNumber evidence="5">2.6.1.11</ecNumber>
    </recommendedName>
</protein>
<dbReference type="PROSITE" id="PS00600">
    <property type="entry name" value="AA_TRANSFER_CLASS_3"/>
    <property type="match status" value="1"/>
</dbReference>
<dbReference type="EMBL" id="JANUCP010000001">
    <property type="protein sequence ID" value="MCS3918295.1"/>
    <property type="molecule type" value="Genomic_DNA"/>
</dbReference>
<evidence type="ECO:0000313" key="6">
    <source>
        <dbReference type="EMBL" id="MCS3918295.1"/>
    </source>
</evidence>
<comment type="subcellular location">
    <subcellularLocation>
        <location evidence="5">Cytoplasm</location>
    </subcellularLocation>
</comment>
<comment type="cofactor">
    <cofactor evidence="5">
        <name>pyridoxal 5'-phosphate</name>
        <dbReference type="ChEBI" id="CHEBI:597326"/>
    </cofactor>
    <text evidence="5">Binds 1 pyridoxal phosphate per subunit.</text>
</comment>
<dbReference type="InterPro" id="IPR049704">
    <property type="entry name" value="Aminotrans_3_PPA_site"/>
</dbReference>
<accession>A0ABT2EMZ9</accession>
<dbReference type="NCBIfam" id="NF002874">
    <property type="entry name" value="PRK03244.1"/>
    <property type="match status" value="1"/>
</dbReference>
<dbReference type="InterPro" id="IPR004636">
    <property type="entry name" value="AcOrn/SuccOrn_fam"/>
</dbReference>
<dbReference type="GO" id="GO:0009016">
    <property type="term" value="F:succinyldiaminopimelate transaminase activity"/>
    <property type="evidence" value="ECO:0007669"/>
    <property type="project" value="UniProtKB-EC"/>
</dbReference>
<reference evidence="6 7" key="1">
    <citation type="submission" date="2022-08" db="EMBL/GenBank/DDBJ databases">
        <title>Bacterial and archaeal communities from various locations to study Microbial Dark Matter (Phase II).</title>
        <authorList>
            <person name="Stepanauskas R."/>
        </authorList>
    </citation>
    <scope>NUCLEOTIDE SEQUENCE [LARGE SCALE GENOMIC DNA]</scope>
    <source>
        <strain evidence="6 7">PD1</strain>
    </source>
</reference>
<keyword evidence="5" id="KW-0963">Cytoplasm</keyword>
<dbReference type="Gene3D" id="3.90.1150.10">
    <property type="entry name" value="Aspartate Aminotransferase, domain 1"/>
    <property type="match status" value="1"/>
</dbReference>
<comment type="similarity">
    <text evidence="5">Belongs to the class-III pyridoxal-phosphate-dependent aminotransferase family. ArgD subfamily.</text>
</comment>
<evidence type="ECO:0000256" key="1">
    <source>
        <dbReference type="ARBA" id="ARBA00022576"/>
    </source>
</evidence>
<comment type="catalytic activity">
    <reaction evidence="5">
        <text>N(2)-acetyl-L-ornithine + 2-oxoglutarate = N-acetyl-L-glutamate 5-semialdehyde + L-glutamate</text>
        <dbReference type="Rhea" id="RHEA:18049"/>
        <dbReference type="ChEBI" id="CHEBI:16810"/>
        <dbReference type="ChEBI" id="CHEBI:29123"/>
        <dbReference type="ChEBI" id="CHEBI:29985"/>
        <dbReference type="ChEBI" id="CHEBI:57805"/>
        <dbReference type="EC" id="2.6.1.11"/>
    </reaction>
</comment>
<evidence type="ECO:0000256" key="5">
    <source>
        <dbReference type="HAMAP-Rule" id="MF_01107"/>
    </source>
</evidence>
<dbReference type="HAMAP" id="MF_01107">
    <property type="entry name" value="ArgD_aminotrans_3"/>
    <property type="match status" value="1"/>
</dbReference>
<keyword evidence="7" id="KW-1185">Reference proteome</keyword>
<keyword evidence="1 5" id="KW-0032">Aminotransferase</keyword>
<dbReference type="InterPro" id="IPR015422">
    <property type="entry name" value="PyrdxlP-dep_Trfase_small"/>
</dbReference>
<evidence type="ECO:0000256" key="3">
    <source>
        <dbReference type="ARBA" id="ARBA00022679"/>
    </source>
</evidence>
<gene>
    <name evidence="5" type="primary">argD</name>
    <name evidence="6" type="ORF">M2350_000692</name>
</gene>
<dbReference type="SUPFAM" id="SSF53383">
    <property type="entry name" value="PLP-dependent transferases"/>
    <property type="match status" value="1"/>
</dbReference>
<keyword evidence="2 5" id="KW-0028">Amino-acid biosynthesis</keyword>
<feature type="binding site" evidence="5">
    <location>
        <position position="279"/>
    </location>
    <ligand>
        <name>N(2)-acetyl-L-ornithine</name>
        <dbReference type="ChEBI" id="CHEBI:57805"/>
    </ligand>
</feature>
<dbReference type="GO" id="GO:0003992">
    <property type="term" value="F:N2-acetyl-L-ornithine:2-oxoglutarate 5-aminotransferase activity"/>
    <property type="evidence" value="ECO:0007669"/>
    <property type="project" value="UniProtKB-EC"/>
</dbReference>
<keyword evidence="5" id="KW-0055">Arginine biosynthesis</keyword>
<feature type="binding site" evidence="5">
    <location>
        <position position="137"/>
    </location>
    <ligand>
        <name>pyridoxal 5'-phosphate</name>
        <dbReference type="ChEBI" id="CHEBI:597326"/>
    </ligand>
</feature>
<evidence type="ECO:0000313" key="7">
    <source>
        <dbReference type="Proteomes" id="UP001204798"/>
    </source>
</evidence>
<feature type="binding site" evidence="5">
    <location>
        <begin position="105"/>
        <end position="106"/>
    </location>
    <ligand>
        <name>pyridoxal 5'-phosphate</name>
        <dbReference type="ChEBI" id="CHEBI:597326"/>
    </ligand>
</feature>
<dbReference type="InterPro" id="IPR015421">
    <property type="entry name" value="PyrdxlP-dep_Trfase_major"/>
</dbReference>
<feature type="binding site" evidence="5">
    <location>
        <position position="140"/>
    </location>
    <ligand>
        <name>N(2)-acetyl-L-ornithine</name>
        <dbReference type="ChEBI" id="CHEBI:57805"/>
    </ligand>
</feature>
<feature type="modified residue" description="N6-(pyridoxal phosphate)lysine" evidence="5">
    <location>
        <position position="251"/>
    </location>
</feature>